<evidence type="ECO:0000313" key="1">
    <source>
        <dbReference type="EMBL" id="MBK1871520.1"/>
    </source>
</evidence>
<evidence type="ECO:0000313" key="2">
    <source>
        <dbReference type="Proteomes" id="UP000616151"/>
    </source>
</evidence>
<organism evidence="1 2">
    <name type="scientific">Taklimakanibacter albus</name>
    <dbReference type="NCBI Taxonomy" id="2800327"/>
    <lineage>
        <taxon>Bacteria</taxon>
        <taxon>Pseudomonadati</taxon>
        <taxon>Pseudomonadota</taxon>
        <taxon>Alphaproteobacteria</taxon>
        <taxon>Hyphomicrobiales</taxon>
        <taxon>Aestuariivirgaceae</taxon>
        <taxon>Taklimakanibacter</taxon>
    </lineage>
</organism>
<sequence length="159" mass="18634">MRSAKLLSVLLSLLVLLSVNAFAGVSVNFVHPEKFRDEDFRRAFKRDGVIAEFRKYFDRLGAIYLKKGQTLRIDVLNADLAGRYEPWNGLYDVRVLRDVTPPSFRLRYTLRQGKKIVARGEETVTDMNYLWDLSARSASGRFPHEKAMLRDWFRKRFSR</sequence>
<dbReference type="EMBL" id="JAENHL010000008">
    <property type="protein sequence ID" value="MBK1871520.1"/>
    <property type="molecule type" value="Genomic_DNA"/>
</dbReference>
<proteinExistence type="predicted"/>
<dbReference type="Proteomes" id="UP000616151">
    <property type="component" value="Unassembled WGS sequence"/>
</dbReference>
<reference evidence="1" key="1">
    <citation type="submission" date="2021-01" db="EMBL/GenBank/DDBJ databases">
        <authorList>
            <person name="Sun Q."/>
        </authorList>
    </citation>
    <scope>NUCLEOTIDE SEQUENCE</scope>
    <source>
        <strain evidence="1">YIM B02566</strain>
    </source>
</reference>
<comment type="caution">
    <text evidence="1">The sequence shown here is derived from an EMBL/GenBank/DDBJ whole genome shotgun (WGS) entry which is preliminary data.</text>
</comment>
<name>A0ACC5RFV6_9HYPH</name>
<protein>
    <submittedName>
        <fullName evidence="1">DUF3016 domain-containing protein</fullName>
    </submittedName>
</protein>
<keyword evidence="2" id="KW-1185">Reference proteome</keyword>
<gene>
    <name evidence="1" type="ORF">JHL16_34460</name>
</gene>
<accession>A0ACC5RFV6</accession>